<keyword evidence="3" id="KW-1185">Reference proteome</keyword>
<name>A0A8A3PPM8_9HELO</name>
<proteinExistence type="predicted"/>
<protein>
    <submittedName>
        <fullName evidence="2">Uncharacterized protein</fullName>
    </submittedName>
</protein>
<accession>A0A8A3PPM8</accession>
<evidence type="ECO:0000313" key="2">
    <source>
        <dbReference type="EMBL" id="QSZ37467.1"/>
    </source>
</evidence>
<organism evidence="2 3">
    <name type="scientific">Monilinia vaccinii-corymbosi</name>
    <dbReference type="NCBI Taxonomy" id="61207"/>
    <lineage>
        <taxon>Eukaryota</taxon>
        <taxon>Fungi</taxon>
        <taxon>Dikarya</taxon>
        <taxon>Ascomycota</taxon>
        <taxon>Pezizomycotina</taxon>
        <taxon>Leotiomycetes</taxon>
        <taxon>Helotiales</taxon>
        <taxon>Sclerotiniaceae</taxon>
        <taxon>Monilinia</taxon>
    </lineage>
</organism>
<evidence type="ECO:0000256" key="1">
    <source>
        <dbReference type="SAM" id="MobiDB-lite"/>
    </source>
</evidence>
<dbReference type="EMBL" id="CP063413">
    <property type="protein sequence ID" value="QSZ37467.1"/>
    <property type="molecule type" value="Genomic_DNA"/>
</dbReference>
<dbReference type="AlphaFoldDB" id="A0A8A3PPM8"/>
<evidence type="ECO:0000313" key="3">
    <source>
        <dbReference type="Proteomes" id="UP000672032"/>
    </source>
</evidence>
<dbReference type="OrthoDB" id="3532476at2759"/>
<gene>
    <name evidence="2" type="ORF">DSL72_008565</name>
</gene>
<sequence>MGNNYGAHYDKILAKATSSRYGFTDEQVDETFKQMYAEYGSGGHNFDASCRTWLVGVEVSMRLFPGEHPPESTRGPGEGPEYKTAIDRLFYENDAGSGAPGPLNGDTFCDIDSEMDAEPTLAVTDGTVVDAGSEMNAEPTLAVTDGTVVDAGSEMNAEPTLAANDNMQRKRSMPTGRGARKKPRR</sequence>
<dbReference type="Proteomes" id="UP000672032">
    <property type="component" value="Chromosome 9"/>
</dbReference>
<reference evidence="2" key="1">
    <citation type="submission" date="2020-10" db="EMBL/GenBank/DDBJ databases">
        <title>Genome Sequence of Monilinia vaccinii-corymbosi Sheds Light on Mummy Berry Disease Infection of Blueberry and Mating Type.</title>
        <authorList>
            <person name="Yow A.G."/>
            <person name="Zhang Y."/>
            <person name="Bansal K."/>
            <person name="Eacker S.M."/>
            <person name="Sullivan S."/>
            <person name="Liachko I."/>
            <person name="Cubeta M.A."/>
            <person name="Rollins J.A."/>
            <person name="Ashrafi H."/>
        </authorList>
    </citation>
    <scope>NUCLEOTIDE SEQUENCE</scope>
    <source>
        <strain evidence="2">RL-1</strain>
    </source>
</reference>
<feature type="region of interest" description="Disordered" evidence="1">
    <location>
        <begin position="133"/>
        <end position="185"/>
    </location>
</feature>